<sequence length="732" mass="77724">MRVITPAGETIELGTTETGATIGIIDYSRRVTDDYGVTTVVERGFARKMSVRLKVPFEAVDGVQRRLADLRATSALWVADDRFATLRMQGFYKDFSIDLATPPNSYCSLSVEGLATSDPVSDSGGDPAPDGQASTLQLLQPVRIAGGMLVASNVDETDYPEWSAGTAYGIGARVIRSATHRIYESTAAGNAGNPPGPGSTAWFDVGATNRWAMFDEALGSVTFWDGMIAVTIAPQTAVDGIALLDVTADRVRVQAAGYDRTVVPTARPGSALFLDLPAGSGNVTVTVTGGGTVTVGTLLIGRRRRLGITGASPTAGITDYSRKVVDDFGEVTIVERAWAKKMSAKALIRTDAVDVVFDRIAAVRARPSLWIGQAGIDSLTIYGFFKDFSIEVAAGVSTLSLSIEGLSRAAPIAPPIAPGNGSVEWPDVKDTDGKKPADNADVTEDALPGLLPDALPFAYQKLTWRSPTEIDEDLNGAIDTLAEATLRNEVFRGELMEKTTRPDGTDIYQYIDGLGLKTDQHEAFVALMRAVGTDGSAKFGLIARGDGGIVGIEGFAQGNVRQLSFVSSQFLFTDNSGTVSRNAMVYVNGKWIMHALEVDTLKVNTAVAPVRVVAGSYVAGKFATQTGFAEPRSALLTAAIVVPVAGWVEITAKFVQGQTAGNGPWSACVAMNGVDDTYSLIGDGLSQANNFTQGSFYCPAPGTYTITLQWAAYTGVQIRERSLFIKFFPFTE</sequence>
<dbReference type="OrthoDB" id="7456251at2"/>
<name>A0A7W9BQJ2_9SPHN</name>
<dbReference type="AlphaFoldDB" id="A0A7W9BQJ2"/>
<organism evidence="1 2">
    <name type="scientific">Sphingomonas prati</name>
    <dbReference type="NCBI Taxonomy" id="1843237"/>
    <lineage>
        <taxon>Bacteria</taxon>
        <taxon>Pseudomonadati</taxon>
        <taxon>Pseudomonadota</taxon>
        <taxon>Alphaproteobacteria</taxon>
        <taxon>Sphingomonadales</taxon>
        <taxon>Sphingomonadaceae</taxon>
        <taxon>Sphingomonas</taxon>
    </lineage>
</organism>
<reference evidence="1 2" key="1">
    <citation type="submission" date="2020-08" db="EMBL/GenBank/DDBJ databases">
        <title>Genomic Encyclopedia of Type Strains, Phase IV (KMG-IV): sequencing the most valuable type-strain genomes for metagenomic binning, comparative biology and taxonomic classification.</title>
        <authorList>
            <person name="Goeker M."/>
        </authorList>
    </citation>
    <scope>NUCLEOTIDE SEQUENCE [LARGE SCALE GENOMIC DNA]</scope>
    <source>
        <strain evidence="1 2">DSM 103336</strain>
    </source>
</reference>
<evidence type="ECO:0000313" key="2">
    <source>
        <dbReference type="Proteomes" id="UP000546701"/>
    </source>
</evidence>
<dbReference type="Proteomes" id="UP000546701">
    <property type="component" value="Unassembled WGS sequence"/>
</dbReference>
<protein>
    <submittedName>
        <fullName evidence="1">Uncharacterized protein</fullName>
    </submittedName>
</protein>
<accession>A0A7W9BQJ2</accession>
<dbReference type="RefSeq" id="WP_157177316.1">
    <property type="nucleotide sequence ID" value="NZ_BMJP01000001.1"/>
</dbReference>
<dbReference type="EMBL" id="JACIJR010000002">
    <property type="protein sequence ID" value="MBB5728262.1"/>
    <property type="molecule type" value="Genomic_DNA"/>
</dbReference>
<proteinExistence type="predicted"/>
<keyword evidence="2" id="KW-1185">Reference proteome</keyword>
<gene>
    <name evidence="1" type="ORF">FHS99_000732</name>
</gene>
<evidence type="ECO:0000313" key="1">
    <source>
        <dbReference type="EMBL" id="MBB5728262.1"/>
    </source>
</evidence>
<comment type="caution">
    <text evidence="1">The sequence shown here is derived from an EMBL/GenBank/DDBJ whole genome shotgun (WGS) entry which is preliminary data.</text>
</comment>